<dbReference type="InterPro" id="IPR037018">
    <property type="entry name" value="GH65_N"/>
</dbReference>
<dbReference type="SUPFAM" id="SSF48208">
    <property type="entry name" value="Six-hairpin glycosidases"/>
    <property type="match status" value="1"/>
</dbReference>
<dbReference type="Pfam" id="PF06165">
    <property type="entry name" value="GH94_b-supersand"/>
    <property type="match status" value="1"/>
</dbReference>
<evidence type="ECO:0000259" key="4">
    <source>
        <dbReference type="Pfam" id="PF17167"/>
    </source>
</evidence>
<dbReference type="CDD" id="cd11754">
    <property type="entry name" value="GH94N_CBP_like"/>
    <property type="match status" value="1"/>
</dbReference>
<dbReference type="GO" id="GO:0030246">
    <property type="term" value="F:carbohydrate binding"/>
    <property type="evidence" value="ECO:0007669"/>
    <property type="project" value="InterPro"/>
</dbReference>
<dbReference type="HOGENOM" id="CLU_019054_0_0_9"/>
<dbReference type="SMART" id="SM01068">
    <property type="entry name" value="CBM_X"/>
    <property type="match status" value="1"/>
</dbReference>
<evidence type="ECO:0000313" key="5">
    <source>
        <dbReference type="EMBL" id="AIQ63674.1"/>
    </source>
</evidence>
<dbReference type="InterPro" id="IPR052047">
    <property type="entry name" value="GH94_Enzymes"/>
</dbReference>
<gene>
    <name evidence="5" type="ORF">PSTEL_11870</name>
</gene>
<evidence type="ECO:0000256" key="1">
    <source>
        <dbReference type="ARBA" id="ARBA00022676"/>
    </source>
</evidence>
<evidence type="ECO:0000313" key="6">
    <source>
        <dbReference type="Proteomes" id="UP000029507"/>
    </source>
</evidence>
<organism evidence="5 6">
    <name type="scientific">Paenibacillus stellifer</name>
    <dbReference type="NCBI Taxonomy" id="169760"/>
    <lineage>
        <taxon>Bacteria</taxon>
        <taxon>Bacillati</taxon>
        <taxon>Bacillota</taxon>
        <taxon>Bacilli</taxon>
        <taxon>Bacillales</taxon>
        <taxon>Paenibacillaceae</taxon>
        <taxon>Paenibacillus</taxon>
    </lineage>
</organism>
<reference evidence="5 6" key="1">
    <citation type="submission" date="2014-08" db="EMBL/GenBank/DDBJ databases">
        <title>Comparative genomics of the Paenibacillus odorifer group.</title>
        <authorList>
            <person name="den Bakker H.C."/>
            <person name="Tsai Y.-C."/>
            <person name="Martin N."/>
            <person name="Korlach J."/>
            <person name="Wiedmann M."/>
        </authorList>
    </citation>
    <scope>NUCLEOTIDE SEQUENCE [LARGE SCALE GENOMIC DNA]</scope>
    <source>
        <strain evidence="5 6">DSM 14472</strain>
    </source>
</reference>
<feature type="domain" description="Glycosyl hydrolase 94 supersandwich" evidence="3">
    <location>
        <begin position="11"/>
        <end position="276"/>
    </location>
</feature>
<evidence type="ECO:0000259" key="3">
    <source>
        <dbReference type="Pfam" id="PF06165"/>
    </source>
</evidence>
<dbReference type="STRING" id="169760.PSTEL_11870"/>
<dbReference type="Proteomes" id="UP000029507">
    <property type="component" value="Chromosome"/>
</dbReference>
<dbReference type="GO" id="GO:0005975">
    <property type="term" value="P:carbohydrate metabolic process"/>
    <property type="evidence" value="ECO:0007669"/>
    <property type="project" value="InterPro"/>
</dbReference>
<dbReference type="InterPro" id="IPR037825">
    <property type="entry name" value="GH94N_CBP"/>
</dbReference>
<proteinExistence type="predicted"/>
<protein>
    <submittedName>
        <fullName evidence="5">Glycosyl transferase</fullName>
    </submittedName>
</protein>
<dbReference type="EMBL" id="CP009286">
    <property type="protein sequence ID" value="AIQ63674.1"/>
    <property type="molecule type" value="Genomic_DNA"/>
</dbReference>
<dbReference type="Gene3D" id="1.20.890.20">
    <property type="entry name" value="mpn423 like domain"/>
    <property type="match status" value="1"/>
</dbReference>
<name>A0A089N4I5_9BACL</name>
<dbReference type="AlphaFoldDB" id="A0A089N4I5"/>
<dbReference type="PANTHER" id="PTHR37469:SF2">
    <property type="entry name" value="CELLOBIONIC ACID PHOSPHORYLASE"/>
    <property type="match status" value="1"/>
</dbReference>
<dbReference type="InterPro" id="IPR011013">
    <property type="entry name" value="Gal_mutarotase_sf_dom"/>
</dbReference>
<dbReference type="Gene3D" id="1.50.10.10">
    <property type="match status" value="1"/>
</dbReference>
<dbReference type="SUPFAM" id="SSF74650">
    <property type="entry name" value="Galactose mutarotase-like"/>
    <property type="match status" value="1"/>
</dbReference>
<sequence length="811" mass="91105">MKFGTFDDNRKEYVINTPKTPYPWINYLGNEQFFGLISNTAGGYTFYRDARLRRLTRYRYNNIPLDTGGRYYYLYDNGDFWTPGWMPVKRDLDFYECRHGLGYTSITGERNGISVTQLAFVPMGYNAEVHRLVVKNTGSVEKSVKLFSFAEFCLWNAQDDMTNFQRNLSTGEVEVKDSVIYHKTEYRERRNHYAFYSVNRPLDGFDTDRESFLGMYNGLDAPQVVANGEASNSVASGWSPIGSHALNLTLAPGEEQSLIFVLGYIENEEEDKWEALNVINKKPALAMIEQFATDEQVDVALATLAAHWDGLLSKYQIQSGDDKLNRMVNIWNPYQCMVTFNMSRSASYFESGIGRGMGFRDSNQDLLGFVHQIPERARERILDIAATQFEDGSAYHQYQPLTKKGNNEVGTGFNDDPLWLILGTAAYIKETGDVSILDEQVSFDSNPDNTATLFQHLKVSFEHVTNNLGPHGLPLIGRADWNDCLNLNCFSKEPGESFQTTANIEGRVAESVFIAGLFVFVGPDYARICRMRGQEALATDAEAKIEDMRQTTLTHGFDGDWFLRAYDHYGEKIGSKENEEGQIFIEPQGICVMAGIGVEGGQAEKSMTSVQERLDTKYGIVLQQPPYSKYYLNLGEISTYPPGYKENAGIFCHNNPWIMIAETVLGHGDRAFEIYSKIAPAYLEDISDLHRTEPYVYSQMIAGKDAVRHGEAKNSWLTGTAAWNYVAITQAILGIQPDFDGLKVDPCIPAEWDCFEITRVFRGDTYVIQIKNPNHVSKGVASLTLDGAAVEGNIIAPVLDGGVHQVVVELG</sequence>
<dbReference type="Pfam" id="PF17167">
    <property type="entry name" value="Glyco_hydro_94"/>
    <property type="match status" value="1"/>
</dbReference>
<keyword evidence="6" id="KW-1185">Reference proteome</keyword>
<dbReference type="GO" id="GO:0016757">
    <property type="term" value="F:glycosyltransferase activity"/>
    <property type="evidence" value="ECO:0007669"/>
    <property type="project" value="UniProtKB-KW"/>
</dbReference>
<dbReference type="InterPro" id="IPR012341">
    <property type="entry name" value="6hp_glycosidase-like_sf"/>
</dbReference>
<dbReference type="Gene3D" id="2.70.98.40">
    <property type="entry name" value="Glycoside hydrolase, family 65, N-terminal domain"/>
    <property type="match status" value="1"/>
</dbReference>
<dbReference type="Gene3D" id="2.60.420.10">
    <property type="entry name" value="Maltose phosphorylase, domain 3"/>
    <property type="match status" value="1"/>
</dbReference>
<dbReference type="KEGG" id="pste:PSTEL_11870"/>
<keyword evidence="1" id="KW-0328">Glycosyltransferase</keyword>
<dbReference type="OrthoDB" id="9769991at2"/>
<accession>A0A089N4I5</accession>
<dbReference type="RefSeq" id="WP_038695383.1">
    <property type="nucleotide sequence ID" value="NZ_CP009286.1"/>
</dbReference>
<evidence type="ECO:0000256" key="2">
    <source>
        <dbReference type="ARBA" id="ARBA00022679"/>
    </source>
</evidence>
<dbReference type="InterPro" id="IPR008928">
    <property type="entry name" value="6-hairpin_glycosidase_sf"/>
</dbReference>
<dbReference type="PANTHER" id="PTHR37469">
    <property type="entry name" value="CELLOBIONIC ACID PHOSPHORYLASE-RELATED"/>
    <property type="match status" value="1"/>
</dbReference>
<keyword evidence="2 5" id="KW-0808">Transferase</keyword>
<dbReference type="InterPro" id="IPR033432">
    <property type="entry name" value="GH94_catalytic"/>
</dbReference>
<dbReference type="InterPro" id="IPR010383">
    <property type="entry name" value="Glyco_hydrolase_94_b-supersand"/>
</dbReference>
<feature type="domain" description="Glycosyl hydrolase 94 catalytic" evidence="4">
    <location>
        <begin position="307"/>
        <end position="734"/>
    </location>
</feature>